<dbReference type="GO" id="GO:0005886">
    <property type="term" value="C:plasma membrane"/>
    <property type="evidence" value="ECO:0007669"/>
    <property type="project" value="TreeGrafter"/>
</dbReference>
<evidence type="ECO:0000313" key="2">
    <source>
        <dbReference type="EMBL" id="SER43573.1"/>
    </source>
</evidence>
<dbReference type="SUPFAM" id="SSF53474">
    <property type="entry name" value="alpha/beta-Hydrolases"/>
    <property type="match status" value="1"/>
</dbReference>
<accession>A0A1H9P7M5</accession>
<dbReference type="OrthoDB" id="9809813at2"/>
<dbReference type="InterPro" id="IPR029058">
    <property type="entry name" value="AB_hydrolase_fold"/>
</dbReference>
<dbReference type="CDD" id="cd06259">
    <property type="entry name" value="YdcF-like"/>
    <property type="match status" value="1"/>
</dbReference>
<keyword evidence="3" id="KW-1185">Reference proteome</keyword>
<reference evidence="2 3" key="1">
    <citation type="submission" date="2016-10" db="EMBL/GenBank/DDBJ databases">
        <authorList>
            <person name="de Groot N.N."/>
        </authorList>
    </citation>
    <scope>NUCLEOTIDE SEQUENCE [LARGE SCALE GENOMIC DNA]</scope>
    <source>
        <strain evidence="2 3">DSM 23042</strain>
    </source>
</reference>
<feature type="domain" description="DUF218" evidence="1">
    <location>
        <begin position="40"/>
        <end position="170"/>
    </location>
</feature>
<evidence type="ECO:0000259" key="1">
    <source>
        <dbReference type="Pfam" id="PF02698"/>
    </source>
</evidence>
<dbReference type="GO" id="GO:0000270">
    <property type="term" value="P:peptidoglycan metabolic process"/>
    <property type="evidence" value="ECO:0007669"/>
    <property type="project" value="TreeGrafter"/>
</dbReference>
<dbReference type="InterPro" id="IPR003848">
    <property type="entry name" value="DUF218"/>
</dbReference>
<sequence length="217" mass="22343">MGVIRRLLATGCVIFLLGSGGTAAFVLTYAPPALPDNAAAVVVLSAGTTADGRMTPETAARARSGVTLWQELASDGEAPLLVMSGGRGGGDPRAKAAMMADAARDAGVPPARLRAEGGSHSTLQNALFTRDILGPIAEDRLILVSSAYHLPRAWASFRWAGMDGLTLYAADGPNPRLPTVPILLEGVKWPVNILRAAGYSAADALGVPEAGLTPLLH</sequence>
<dbReference type="InterPro" id="IPR051599">
    <property type="entry name" value="Cell_Envelope_Assoc"/>
</dbReference>
<dbReference type="Pfam" id="PF02698">
    <property type="entry name" value="DUF218"/>
    <property type="match status" value="1"/>
</dbReference>
<dbReference type="Proteomes" id="UP000198885">
    <property type="component" value="Unassembled WGS sequence"/>
</dbReference>
<evidence type="ECO:0000313" key="3">
    <source>
        <dbReference type="Proteomes" id="UP000198885"/>
    </source>
</evidence>
<dbReference type="InterPro" id="IPR014729">
    <property type="entry name" value="Rossmann-like_a/b/a_fold"/>
</dbReference>
<dbReference type="PANTHER" id="PTHR30336">
    <property type="entry name" value="INNER MEMBRANE PROTEIN, PROBABLE PERMEASE"/>
    <property type="match status" value="1"/>
</dbReference>
<dbReference type="AlphaFoldDB" id="A0A1H9P7M5"/>
<dbReference type="STRING" id="641238.SAMN04490244_10136"/>
<dbReference type="PANTHER" id="PTHR30336:SF4">
    <property type="entry name" value="ENVELOPE BIOGENESIS FACTOR ELYC"/>
    <property type="match status" value="1"/>
</dbReference>
<dbReference type="GO" id="GO:0043164">
    <property type="term" value="P:Gram-negative-bacterium-type cell wall biogenesis"/>
    <property type="evidence" value="ECO:0007669"/>
    <property type="project" value="TreeGrafter"/>
</dbReference>
<dbReference type="Gene3D" id="3.40.50.620">
    <property type="entry name" value="HUPs"/>
    <property type="match status" value="1"/>
</dbReference>
<name>A0A1H9P7M5_9RHOB</name>
<dbReference type="RefSeq" id="WP_092686639.1">
    <property type="nucleotide sequence ID" value="NZ_FOGU01000001.1"/>
</dbReference>
<proteinExistence type="predicted"/>
<dbReference type="EMBL" id="FOGU01000001">
    <property type="protein sequence ID" value="SER43573.1"/>
    <property type="molecule type" value="Genomic_DNA"/>
</dbReference>
<gene>
    <name evidence="2" type="ORF">SAMN04490244_10136</name>
</gene>
<protein>
    <submittedName>
        <fullName evidence="2">Uncharacterized SAM-binding protein YcdF, DUF218 family</fullName>
    </submittedName>
</protein>
<organism evidence="2 3">
    <name type="scientific">Tranquillimonas rosea</name>
    <dbReference type="NCBI Taxonomy" id="641238"/>
    <lineage>
        <taxon>Bacteria</taxon>
        <taxon>Pseudomonadati</taxon>
        <taxon>Pseudomonadota</taxon>
        <taxon>Alphaproteobacteria</taxon>
        <taxon>Rhodobacterales</taxon>
        <taxon>Roseobacteraceae</taxon>
        <taxon>Tranquillimonas</taxon>
    </lineage>
</organism>